<sequence length="965" mass="107246">MLMWCYTLFPIILNMSLTAGIVIVLVLLARLPLKKAPRVFSYALWAVVLFRLLCPISFSTDFSLLGIFHSPAVTNGSITYIPTDIVHTANPQVDLPLPGISQVNNETLPQGGEQTVADPLEAPMAIATFLWLFGIMAMLIYSIASVLILKNRLKSAQNLEQNIYEADNLKTPFVLGIFKPRIFIPTGLTREEKSYIIRHEQTHIRRLDHIIKPFAFMVLSLHWFNPLVWIAFVLMGADMELSCDEKVIKEMGGEIKKPYAASLLSLATGKRILNGSPLAFGEGNVKGRIKNVLNYRKPRFWMMAVAVVAVITVGIGLLVNPVDDEPDLSFLKPANLIALISEIKQIEVTSAEYGATYVSGSELAKWLDNAENDWSKKLITPSEELETTIAVFIPDAIDHSICFFSSDPSLALVVYGDEKRYYNIPEEDYEAMEEVTLLGSRHVQNIVLTDYKDRKAAASVTVTDTEAIKRMSVMVLNGDQEKPYATVDDIPPVADYIRIDFKHFEDSQTITYYVYSQADKSYLEKPYSRISKINSATMQAIAAILSGQDTGTQSGLTFTSSETDLIRLGTIAFDAHMATLTSGNLPVSDRIAAYQLNHISVVAGNINEFCVSLNYDFTTDNESYVNPSRGAKGKGIWTDNSLEIRVRHIEKNKFEIISIGTGGGGQGLTPYAAEQTSLEPLAVRWSPEQSIDTIGMAELDYASDDMLIFHGYFGLFIYDLKSLQIIRSLDLKPLNCTAIQGDDYCDVTVSTDGNTVQLHRMSSNNMYVYTVSDNTLQEMPYERMSDRFGSNFVPIEDVVDSKQLGHCSHNAVKFGTGEYGYLHTSDWTLGTFTYVRGDRIYRLFDINASEDTNSQNSAGAEIVDSLSGDLITSHSDVEITNEWISKDFGYTVLFGSLKNDPQQGVAVVIPTGDQKDKNEQKVLTPEKHGAIKAESLGAKASILDVVAEDGYRWIFNVYNGFDPKK</sequence>
<comment type="caution">
    <text evidence="4">The sequence shown here is derived from an EMBL/GenBank/DDBJ whole genome shotgun (WGS) entry which is preliminary data.</text>
</comment>
<evidence type="ECO:0000256" key="1">
    <source>
        <dbReference type="SAM" id="Phobius"/>
    </source>
</evidence>
<dbReference type="Pfam" id="PF05569">
    <property type="entry name" value="Peptidase_M56"/>
    <property type="match status" value="1"/>
</dbReference>
<accession>A0A4Z0RAZ7</accession>
<keyword evidence="1" id="KW-0472">Membrane</keyword>
<dbReference type="RefSeq" id="WP_135544543.1">
    <property type="nucleotide sequence ID" value="NZ_SPQQ01000001.1"/>
</dbReference>
<dbReference type="Proteomes" id="UP000298460">
    <property type="component" value="Unassembled WGS sequence"/>
</dbReference>
<feature type="transmembrane region" description="Helical" evidence="1">
    <location>
        <begin position="6"/>
        <end position="27"/>
    </location>
</feature>
<dbReference type="PANTHER" id="PTHR34978:SF3">
    <property type="entry name" value="SLR0241 PROTEIN"/>
    <property type="match status" value="1"/>
</dbReference>
<organism evidence="4 5">
    <name type="scientific">Desulfosporosinus fructosivorans</name>
    <dbReference type="NCBI Taxonomy" id="2018669"/>
    <lineage>
        <taxon>Bacteria</taxon>
        <taxon>Bacillati</taxon>
        <taxon>Bacillota</taxon>
        <taxon>Clostridia</taxon>
        <taxon>Eubacteriales</taxon>
        <taxon>Desulfitobacteriaceae</taxon>
        <taxon>Desulfosporosinus</taxon>
    </lineage>
</organism>
<dbReference type="CDD" id="cd07341">
    <property type="entry name" value="M56_BlaR1_MecR1_like"/>
    <property type="match status" value="1"/>
</dbReference>
<evidence type="ECO:0000259" key="2">
    <source>
        <dbReference type="Pfam" id="PF05569"/>
    </source>
</evidence>
<feature type="domain" description="DUF5301" evidence="3">
    <location>
        <begin position="435"/>
        <end position="530"/>
    </location>
</feature>
<evidence type="ECO:0000259" key="3">
    <source>
        <dbReference type="Pfam" id="PF17225"/>
    </source>
</evidence>
<dbReference type="Pfam" id="PF17225">
    <property type="entry name" value="DUF5301"/>
    <property type="match status" value="1"/>
</dbReference>
<name>A0A4Z0RAZ7_9FIRM</name>
<dbReference type="InterPro" id="IPR008756">
    <property type="entry name" value="Peptidase_M56"/>
</dbReference>
<feature type="transmembrane region" description="Helical" evidence="1">
    <location>
        <begin position="300"/>
        <end position="319"/>
    </location>
</feature>
<keyword evidence="5" id="KW-1185">Reference proteome</keyword>
<gene>
    <name evidence="4" type="ORF">E4K67_00930</name>
</gene>
<keyword evidence="1" id="KW-1133">Transmembrane helix</keyword>
<feature type="domain" description="Peptidase M56" evidence="2">
    <location>
        <begin position="12"/>
        <end position="291"/>
    </location>
</feature>
<dbReference type="EMBL" id="SPQQ01000001">
    <property type="protein sequence ID" value="TGE39604.1"/>
    <property type="molecule type" value="Genomic_DNA"/>
</dbReference>
<proteinExistence type="predicted"/>
<evidence type="ECO:0000313" key="5">
    <source>
        <dbReference type="Proteomes" id="UP000298460"/>
    </source>
</evidence>
<feature type="transmembrane region" description="Helical" evidence="1">
    <location>
        <begin position="39"/>
        <end position="58"/>
    </location>
</feature>
<evidence type="ECO:0000313" key="4">
    <source>
        <dbReference type="EMBL" id="TGE39604.1"/>
    </source>
</evidence>
<dbReference type="InterPro" id="IPR052173">
    <property type="entry name" value="Beta-lactam_resp_regulator"/>
</dbReference>
<dbReference type="PANTHER" id="PTHR34978">
    <property type="entry name" value="POSSIBLE SENSOR-TRANSDUCER PROTEIN BLAR"/>
    <property type="match status" value="1"/>
</dbReference>
<protein>
    <submittedName>
        <fullName evidence="4">Uncharacterized protein</fullName>
    </submittedName>
</protein>
<feature type="transmembrane region" description="Helical" evidence="1">
    <location>
        <begin position="129"/>
        <end position="149"/>
    </location>
</feature>
<reference evidence="4 5" key="1">
    <citation type="submission" date="2019-03" db="EMBL/GenBank/DDBJ databases">
        <title>Draft Genome Sequence of Desulfosporosinus fructosivorans Strain 63.6F, Isolated from Marine Sediment in the Baltic Sea.</title>
        <authorList>
            <person name="Hausmann B."/>
            <person name="Vandieken V."/>
            <person name="Pjevac P."/>
            <person name="Schreck K."/>
            <person name="Herbold C.W."/>
            <person name="Loy A."/>
        </authorList>
    </citation>
    <scope>NUCLEOTIDE SEQUENCE [LARGE SCALE GENOMIC DNA]</scope>
    <source>
        <strain evidence="4 5">63.6F</strain>
    </source>
</reference>
<keyword evidence="1" id="KW-0812">Transmembrane</keyword>
<dbReference type="Gene3D" id="2.60.40.4250">
    <property type="match status" value="1"/>
</dbReference>
<dbReference type="AlphaFoldDB" id="A0A4Z0RAZ7"/>
<dbReference type="InterPro" id="IPR033782">
    <property type="entry name" value="DUF5301"/>
</dbReference>